<name>A0A9W8RPU2_9HYPO</name>
<comment type="caution">
    <text evidence="3">The sequence shown here is derived from an EMBL/GenBank/DDBJ whole genome shotgun (WGS) entry which is preliminary data.</text>
</comment>
<proteinExistence type="predicted"/>
<organism evidence="3 4">
    <name type="scientific">Fusarium torreyae</name>
    <dbReference type="NCBI Taxonomy" id="1237075"/>
    <lineage>
        <taxon>Eukaryota</taxon>
        <taxon>Fungi</taxon>
        <taxon>Dikarya</taxon>
        <taxon>Ascomycota</taxon>
        <taxon>Pezizomycotina</taxon>
        <taxon>Sordariomycetes</taxon>
        <taxon>Hypocreomycetidae</taxon>
        <taxon>Hypocreales</taxon>
        <taxon>Nectriaceae</taxon>
        <taxon>Fusarium</taxon>
    </lineage>
</organism>
<feature type="compositionally biased region" description="Low complexity" evidence="1">
    <location>
        <begin position="31"/>
        <end position="48"/>
    </location>
</feature>
<evidence type="ECO:0000313" key="4">
    <source>
        <dbReference type="Proteomes" id="UP001152049"/>
    </source>
</evidence>
<accession>A0A9W8RPU2</accession>
<dbReference type="Proteomes" id="UP001152049">
    <property type="component" value="Unassembled WGS sequence"/>
</dbReference>
<keyword evidence="4" id="KW-1185">Reference proteome</keyword>
<dbReference type="InterPro" id="IPR046797">
    <property type="entry name" value="PDDEXK_12"/>
</dbReference>
<dbReference type="AlphaFoldDB" id="A0A9W8RPU2"/>
<evidence type="ECO:0000259" key="2">
    <source>
        <dbReference type="Pfam" id="PF20516"/>
    </source>
</evidence>
<feature type="region of interest" description="Disordered" evidence="1">
    <location>
        <begin position="25"/>
        <end position="53"/>
    </location>
</feature>
<dbReference type="Pfam" id="PF20516">
    <property type="entry name" value="PDDEXK_12"/>
    <property type="match status" value="1"/>
</dbReference>
<feature type="domain" description="PD-(D/E)XK nuclease-like" evidence="2">
    <location>
        <begin position="100"/>
        <end position="346"/>
    </location>
</feature>
<protein>
    <recommendedName>
        <fullName evidence="2">PD-(D/E)XK nuclease-like domain-containing protein</fullName>
    </recommendedName>
</protein>
<dbReference type="OrthoDB" id="4161186at2759"/>
<evidence type="ECO:0000256" key="1">
    <source>
        <dbReference type="SAM" id="MobiDB-lite"/>
    </source>
</evidence>
<dbReference type="EMBL" id="JAOQAZ010000041">
    <property type="protein sequence ID" value="KAJ4246837.1"/>
    <property type="molecule type" value="Genomic_DNA"/>
</dbReference>
<reference evidence="3" key="1">
    <citation type="submission" date="2022-09" db="EMBL/GenBank/DDBJ databases">
        <title>Fusarium specimens isolated from Avocado Roots.</title>
        <authorList>
            <person name="Stajich J."/>
            <person name="Roper C."/>
            <person name="Heimlech-Rivalta G."/>
        </authorList>
    </citation>
    <scope>NUCLEOTIDE SEQUENCE</scope>
    <source>
        <strain evidence="3">CF00136</strain>
    </source>
</reference>
<evidence type="ECO:0000313" key="3">
    <source>
        <dbReference type="EMBL" id="KAJ4246837.1"/>
    </source>
</evidence>
<gene>
    <name evidence="3" type="ORF">NW762_013389</name>
</gene>
<sequence length="357" mass="40234">MAPPDVDATPTQNAVPALADLSNASLGYAPSESGSGMSMSSVASGSSSPRKRELVLRSTSAYPLHRMEIKDIGHITSLMQDLARLNNGPVILHAMKARITTHEGFPDPPQDSWFLPGIPNETNEMDDEYIYRRVSSIRRHTSKCKTHMSHESSWNDSVHVQLLDIALGESEEDVMYENITQCRIYKELRDPDPFLKDAKVDYGIFVKPLEGSRLYTSIRDFKNLNFNNHVAHVMLSDERSTPIAISIETKNPKSNGELSGPAQLGTWVRAHFRHLETLPRVSKEDLPILPLVFVNGAEWRVDFAERRHDKMIIWESIKIGSSDSSHGCYVIIAALRRLAGWCRDEYIPWWERALAGL</sequence>